<dbReference type="Proteomes" id="UP000000844">
    <property type="component" value="Chromosome"/>
</dbReference>
<dbReference type="HOGENOM" id="CLU_2467515_0_0_11"/>
<evidence type="ECO:0000313" key="2">
    <source>
        <dbReference type="Proteomes" id="UP000000844"/>
    </source>
</evidence>
<proteinExistence type="predicted"/>
<accession>D3PWG1</accession>
<protein>
    <submittedName>
        <fullName evidence="1">Uncharacterized protein</fullName>
    </submittedName>
</protein>
<keyword evidence="2" id="KW-1185">Reference proteome</keyword>
<sequence>MLSFVERGIEISLMHESARREAALSVLRENRPPVIWAPAKKSDPDKRNRIFDEGRFFSEVERMGLTIDPSDYRVEQPNSFDQTLEFDV</sequence>
<gene>
    <name evidence="1" type="ordered locus">Snas_1615</name>
</gene>
<dbReference type="EMBL" id="CP001778">
    <property type="protein sequence ID" value="ADD41318.1"/>
    <property type="molecule type" value="Genomic_DNA"/>
</dbReference>
<organism evidence="1 2">
    <name type="scientific">Stackebrandtia nassauensis (strain DSM 44728 / CIP 108903 / NRRL B-16338 / NBRC 102104 / LLR-40K-21)</name>
    <dbReference type="NCBI Taxonomy" id="446470"/>
    <lineage>
        <taxon>Bacteria</taxon>
        <taxon>Bacillati</taxon>
        <taxon>Actinomycetota</taxon>
        <taxon>Actinomycetes</taxon>
        <taxon>Glycomycetales</taxon>
        <taxon>Glycomycetaceae</taxon>
        <taxon>Stackebrandtia</taxon>
    </lineage>
</organism>
<name>D3PWG1_STANL</name>
<dbReference type="KEGG" id="sna:Snas_1615"/>
<evidence type="ECO:0000313" key="1">
    <source>
        <dbReference type="EMBL" id="ADD41318.1"/>
    </source>
</evidence>
<dbReference type="AlphaFoldDB" id="D3PWG1"/>
<reference evidence="1 2" key="1">
    <citation type="journal article" date="2009" name="Stand. Genomic Sci.">
        <title>Complete genome sequence of Stackebrandtia nassauensis type strain (LLR-40K-21).</title>
        <authorList>
            <person name="Munk C."/>
            <person name="Lapidus A."/>
            <person name="Copeland A."/>
            <person name="Jando M."/>
            <person name="Mayilraj S."/>
            <person name="Glavina Del Rio T."/>
            <person name="Nolan M."/>
            <person name="Chen F."/>
            <person name="Lucas S."/>
            <person name="Tice H."/>
            <person name="Cheng J.F."/>
            <person name="Han C."/>
            <person name="Detter J.C."/>
            <person name="Bruce D."/>
            <person name="Goodwin L."/>
            <person name="Chain P."/>
            <person name="Pitluck S."/>
            <person name="Goker M."/>
            <person name="Ovchinikova G."/>
            <person name="Pati A."/>
            <person name="Ivanova N."/>
            <person name="Mavromatis K."/>
            <person name="Chen A."/>
            <person name="Palaniappan K."/>
            <person name="Land M."/>
            <person name="Hauser L."/>
            <person name="Chang Y.J."/>
            <person name="Jeffries C.D."/>
            <person name="Bristow J."/>
            <person name="Eisen J.A."/>
            <person name="Markowitz V."/>
            <person name="Hugenholtz P."/>
            <person name="Kyrpides N.C."/>
            <person name="Klenk H.P."/>
        </authorList>
    </citation>
    <scope>NUCLEOTIDE SEQUENCE [LARGE SCALE GENOMIC DNA]</scope>
    <source>
        <strain evidence="2">DSM 44728 / CIP 108903 / NRRL B-16338 / NBRC 102104 / LLR-40K-21</strain>
    </source>
</reference>